<sequence>MDVPLPGGSVDQSEDYSPAATVVRFDPPLPLLRAPVPSSAASGEPPVLAFRNAASWRAAWEAAEASLLSQCESEDYSPAATVVRFDPPLPLLRAPVPSSAASGEPPVLAFRNAASWRAAWEAAEASLLSQCEAGARSGCSITASRKCKPPWWKGLFGGAPTDYEERERCEEREMAACLEAAREACVKFAKEKCIEPFRDARIASEGLLENTKFAVWGAGSNTASSSLCIANSQYPFNPCPGATNYKGSDLLDSFWSEDNNIKDDD</sequence>
<dbReference type="eggNOG" id="ENOG502S055">
    <property type="taxonomic scope" value="Eukaryota"/>
</dbReference>
<proteinExistence type="predicted"/>
<name>A0A0E0MH86_ORYPU</name>
<reference evidence="1" key="2">
    <citation type="submission" date="2018-05" db="EMBL/GenBank/DDBJ databases">
        <title>OpunRS2 (Oryza punctata Reference Sequence Version 2).</title>
        <authorList>
            <person name="Zhang J."/>
            <person name="Kudrna D."/>
            <person name="Lee S."/>
            <person name="Talag J."/>
            <person name="Welchert J."/>
            <person name="Wing R.A."/>
        </authorList>
    </citation>
    <scope>NUCLEOTIDE SEQUENCE [LARGE SCALE GENOMIC DNA]</scope>
</reference>
<dbReference type="Gramene" id="OPUNC11G16480.5">
    <property type="protein sequence ID" value="OPUNC11G16480.5"/>
    <property type="gene ID" value="OPUNC11G16480"/>
</dbReference>
<dbReference type="EnsemblPlants" id="OPUNC11G16480.5">
    <property type="protein sequence ID" value="OPUNC11G16480.5"/>
    <property type="gene ID" value="OPUNC11G16480"/>
</dbReference>
<accession>A0A0E0MH86</accession>
<dbReference type="Proteomes" id="UP000026962">
    <property type="component" value="Chromosome 11"/>
</dbReference>
<dbReference type="Gramene" id="OPUNC11G16480.1">
    <property type="protein sequence ID" value="OPUNC11G16480.1"/>
    <property type="gene ID" value="OPUNC11G16480"/>
</dbReference>
<dbReference type="HOGENOM" id="CLU_086512_0_0_1"/>
<dbReference type="PANTHER" id="PTHR36773:SF1">
    <property type="entry name" value="EXPRESSED PROTEIN"/>
    <property type="match status" value="1"/>
</dbReference>
<reference evidence="1" key="1">
    <citation type="submission" date="2015-04" db="UniProtKB">
        <authorList>
            <consortium name="EnsemblPlants"/>
        </authorList>
    </citation>
    <scope>IDENTIFICATION</scope>
</reference>
<dbReference type="GO" id="GO:0009536">
    <property type="term" value="C:plastid"/>
    <property type="evidence" value="ECO:0007669"/>
    <property type="project" value="TreeGrafter"/>
</dbReference>
<organism evidence="1">
    <name type="scientific">Oryza punctata</name>
    <name type="common">Red rice</name>
    <dbReference type="NCBI Taxonomy" id="4537"/>
    <lineage>
        <taxon>Eukaryota</taxon>
        <taxon>Viridiplantae</taxon>
        <taxon>Streptophyta</taxon>
        <taxon>Embryophyta</taxon>
        <taxon>Tracheophyta</taxon>
        <taxon>Spermatophyta</taxon>
        <taxon>Magnoliopsida</taxon>
        <taxon>Liliopsida</taxon>
        <taxon>Poales</taxon>
        <taxon>Poaceae</taxon>
        <taxon>BOP clade</taxon>
        <taxon>Oryzoideae</taxon>
        <taxon>Oryzeae</taxon>
        <taxon>Oryzinae</taxon>
        <taxon>Oryza</taxon>
    </lineage>
</organism>
<dbReference type="OMA" id="EMEVCLV"/>
<dbReference type="EnsemblPlants" id="OPUNC11G16480.1">
    <property type="protein sequence ID" value="OPUNC11G16480.1"/>
    <property type="gene ID" value="OPUNC11G16480"/>
</dbReference>
<dbReference type="STRING" id="4537.A0A0E0MH86"/>
<dbReference type="AlphaFoldDB" id="A0A0E0MH86"/>
<protein>
    <submittedName>
        <fullName evidence="1">Uncharacterized protein</fullName>
    </submittedName>
</protein>
<evidence type="ECO:0000313" key="1">
    <source>
        <dbReference type="EnsemblPlants" id="OPUNC11G16480.1"/>
    </source>
</evidence>
<keyword evidence="2" id="KW-1185">Reference proteome</keyword>
<dbReference type="PANTHER" id="PTHR36773">
    <property type="entry name" value="EXPRESSED PROTEIN"/>
    <property type="match status" value="1"/>
</dbReference>
<evidence type="ECO:0000313" key="2">
    <source>
        <dbReference type="Proteomes" id="UP000026962"/>
    </source>
</evidence>